<feature type="compositionally biased region" description="Low complexity" evidence="1">
    <location>
        <begin position="60"/>
        <end position="80"/>
    </location>
</feature>
<feature type="compositionally biased region" description="Low complexity" evidence="1">
    <location>
        <begin position="349"/>
        <end position="374"/>
    </location>
</feature>
<feature type="region of interest" description="Disordered" evidence="1">
    <location>
        <begin position="424"/>
        <end position="464"/>
    </location>
</feature>
<proteinExistence type="predicted"/>
<feature type="compositionally biased region" description="Low complexity" evidence="1">
    <location>
        <begin position="441"/>
        <end position="464"/>
    </location>
</feature>
<feature type="compositionally biased region" description="Gly residues" evidence="1">
    <location>
        <begin position="335"/>
        <end position="348"/>
    </location>
</feature>
<protein>
    <submittedName>
        <fullName evidence="2">Uncharacterized protein</fullName>
    </submittedName>
</protein>
<dbReference type="EMBL" id="BAAAKV010000041">
    <property type="protein sequence ID" value="GAA1181913.1"/>
    <property type="molecule type" value="Genomic_DNA"/>
</dbReference>
<feature type="compositionally biased region" description="Gly residues" evidence="1">
    <location>
        <begin position="81"/>
        <end position="92"/>
    </location>
</feature>
<dbReference type="RefSeq" id="WP_344279337.1">
    <property type="nucleotide sequence ID" value="NZ_BAAAKV010000041.1"/>
</dbReference>
<feature type="compositionally biased region" description="Low complexity" evidence="1">
    <location>
        <begin position="38"/>
        <end position="51"/>
    </location>
</feature>
<organism evidence="2 3">
    <name type="scientific">Streptomyces hebeiensis</name>
    <dbReference type="NCBI Taxonomy" id="229486"/>
    <lineage>
        <taxon>Bacteria</taxon>
        <taxon>Bacillati</taxon>
        <taxon>Actinomycetota</taxon>
        <taxon>Actinomycetes</taxon>
        <taxon>Kitasatosporales</taxon>
        <taxon>Streptomycetaceae</taxon>
        <taxon>Streptomyces</taxon>
    </lineage>
</organism>
<gene>
    <name evidence="2" type="ORF">GCM10009654_43900</name>
</gene>
<feature type="compositionally biased region" description="Pro residues" evidence="1">
    <location>
        <begin position="258"/>
        <end position="269"/>
    </location>
</feature>
<keyword evidence="3" id="KW-1185">Reference proteome</keyword>
<accession>A0ABN1UYJ4</accession>
<feature type="region of interest" description="Disordered" evidence="1">
    <location>
        <begin position="1"/>
        <end position="407"/>
    </location>
</feature>
<feature type="compositionally biased region" description="Pro residues" evidence="1">
    <location>
        <begin position="186"/>
        <end position="204"/>
    </location>
</feature>
<feature type="compositionally biased region" description="Low complexity" evidence="1">
    <location>
        <begin position="114"/>
        <end position="132"/>
    </location>
</feature>
<sequence>MTHSGQRDEPQQPAARITYEGIVLPSDGSGPWIPGSTADQDPPARSSAPAPASAPPAAPMPDSASLPGPVSGEQWGQPWGAQGGQGGQGGYGQTVPQPYGGQQQIPPQPPQQPQPQAYGEPQPYGQPQAYGESQPYGQPQPYGESQAYGEPQAYGQPQAYGEPQTQGQPYGAPQGDLPHGGSYGAPLPPPTQGLPLPAETPPAPGVEDATQYLPPVAATSDSDATQFIAPVPQAPGPVGPGVLPPESGAEATQIMRPPQVPEAPAPMPPHQGADSEATQFLPPVAAPEPPAAAPYDVRPGAPEDRQPPPEFDNLFRAEGGGAQGADMTQPLPPYGAGGPAAPGPGAAGGASPSRAQPQPHAQPSHAQPPHAQPHAQPPGPVPTPSPAPERRASRGRGDARRGSSKVPAVAAVVIGCAVLGLGAGALMSGGDGKSAQNEKQTLTAESSPTAPATTEPPADPAQPQAEALDKLLADSNNSRSTVINAVESIKSCENLDKAATDLHGAAEQRRDLVTRLKDLSVDKLPDHAELTSSLNEAWEASASADDHYAQWAKQAKSKKVCKGGHAKATKEAAKGNKASGEATAAKQKASQLWNAVATKYGLTPRKPTQL</sequence>
<dbReference type="Proteomes" id="UP001501371">
    <property type="component" value="Unassembled WGS sequence"/>
</dbReference>
<feature type="region of interest" description="Disordered" evidence="1">
    <location>
        <begin position="566"/>
        <end position="588"/>
    </location>
</feature>
<evidence type="ECO:0000313" key="2">
    <source>
        <dbReference type="EMBL" id="GAA1181913.1"/>
    </source>
</evidence>
<feature type="compositionally biased region" description="Low complexity" evidence="1">
    <location>
        <begin position="93"/>
        <end position="105"/>
    </location>
</feature>
<feature type="compositionally biased region" description="Basic and acidic residues" evidence="1">
    <location>
        <begin position="1"/>
        <end position="10"/>
    </location>
</feature>
<feature type="compositionally biased region" description="Pro residues" evidence="1">
    <location>
        <begin position="375"/>
        <end position="387"/>
    </location>
</feature>
<reference evidence="2 3" key="1">
    <citation type="journal article" date="2019" name="Int. J. Syst. Evol. Microbiol.">
        <title>The Global Catalogue of Microorganisms (GCM) 10K type strain sequencing project: providing services to taxonomists for standard genome sequencing and annotation.</title>
        <authorList>
            <consortium name="The Broad Institute Genomics Platform"/>
            <consortium name="The Broad Institute Genome Sequencing Center for Infectious Disease"/>
            <person name="Wu L."/>
            <person name="Ma J."/>
        </authorList>
    </citation>
    <scope>NUCLEOTIDE SEQUENCE [LARGE SCALE GENOMIC DNA]</scope>
    <source>
        <strain evidence="2 3">JCM 12696</strain>
    </source>
</reference>
<name>A0ABN1UYJ4_9ACTN</name>
<comment type="caution">
    <text evidence="2">The sequence shown here is derived from an EMBL/GenBank/DDBJ whole genome shotgun (WGS) entry which is preliminary data.</text>
</comment>
<evidence type="ECO:0000256" key="1">
    <source>
        <dbReference type="SAM" id="MobiDB-lite"/>
    </source>
</evidence>
<feature type="compositionally biased region" description="Basic and acidic residues" evidence="1">
    <location>
        <begin position="388"/>
        <end position="401"/>
    </location>
</feature>
<evidence type="ECO:0000313" key="3">
    <source>
        <dbReference type="Proteomes" id="UP001501371"/>
    </source>
</evidence>